<dbReference type="EC" id="2.7.7.2" evidence="2"/>
<evidence type="ECO:0000256" key="9">
    <source>
        <dbReference type="ARBA" id="ARBA00022840"/>
    </source>
</evidence>
<dbReference type="PANTHER" id="PTHR23293">
    <property type="entry name" value="FAD SYNTHETASE-RELATED FMN ADENYLYLTRANSFERASE"/>
    <property type="match status" value="1"/>
</dbReference>
<gene>
    <name evidence="14" type="ORF">CANTADRAFT_54547</name>
</gene>
<evidence type="ECO:0000256" key="11">
    <source>
        <dbReference type="ARBA" id="ARBA00031871"/>
    </source>
</evidence>
<keyword evidence="3" id="KW-0285">Flavoprotein</keyword>
<evidence type="ECO:0000256" key="6">
    <source>
        <dbReference type="ARBA" id="ARBA00022695"/>
    </source>
</evidence>
<dbReference type="RefSeq" id="XP_020063068.1">
    <property type="nucleotide sequence ID" value="XM_020210338.1"/>
</dbReference>
<feature type="domain" description="Phosphoadenosine phosphosulphate reductase" evidence="13">
    <location>
        <begin position="73"/>
        <end position="149"/>
    </location>
</feature>
<evidence type="ECO:0000313" key="14">
    <source>
        <dbReference type="EMBL" id="ODV77946.1"/>
    </source>
</evidence>
<dbReference type="PANTHER" id="PTHR23293:SF9">
    <property type="entry name" value="FAD SYNTHASE"/>
    <property type="match status" value="1"/>
</dbReference>
<keyword evidence="5" id="KW-0808">Transferase</keyword>
<evidence type="ECO:0000256" key="10">
    <source>
        <dbReference type="ARBA" id="ARBA00031145"/>
    </source>
</evidence>
<evidence type="ECO:0000313" key="15">
    <source>
        <dbReference type="Proteomes" id="UP000094285"/>
    </source>
</evidence>
<accession>A0A1E4SEQ7</accession>
<dbReference type="SUPFAM" id="SSF52402">
    <property type="entry name" value="Adenine nucleotide alpha hydrolases-like"/>
    <property type="match status" value="1"/>
</dbReference>
<name>A0A1E4SEQ7_9ASCO</name>
<dbReference type="InterPro" id="IPR002500">
    <property type="entry name" value="PAPS_reduct_dom"/>
</dbReference>
<evidence type="ECO:0000256" key="4">
    <source>
        <dbReference type="ARBA" id="ARBA00022643"/>
    </source>
</evidence>
<reference evidence="15" key="1">
    <citation type="submission" date="2016-05" db="EMBL/GenBank/DDBJ databases">
        <title>Comparative genomics of biotechnologically important yeasts.</title>
        <authorList>
            <consortium name="DOE Joint Genome Institute"/>
            <person name="Riley R."/>
            <person name="Haridas S."/>
            <person name="Wolfe K.H."/>
            <person name="Lopes M.R."/>
            <person name="Hittinger C.T."/>
            <person name="Goker M."/>
            <person name="Salamov A."/>
            <person name="Wisecaver J."/>
            <person name="Long T.M."/>
            <person name="Aerts A.L."/>
            <person name="Barry K."/>
            <person name="Choi C."/>
            <person name="Clum A."/>
            <person name="Coughlan A.Y."/>
            <person name="Deshpande S."/>
            <person name="Douglass A.P."/>
            <person name="Hanson S.J."/>
            <person name="Klenk H.-P."/>
            <person name="Labutti K."/>
            <person name="Lapidus A."/>
            <person name="Lindquist E."/>
            <person name="Lipzen A."/>
            <person name="Meier-Kolthoff J.P."/>
            <person name="Ohm R.A."/>
            <person name="Otillar R.P."/>
            <person name="Pangilinan J."/>
            <person name="Peng Y."/>
            <person name="Rokas A."/>
            <person name="Rosa C.A."/>
            <person name="Scheuner C."/>
            <person name="Sibirny A.A."/>
            <person name="Slot J.C."/>
            <person name="Stielow J.B."/>
            <person name="Sun H."/>
            <person name="Kurtzman C.P."/>
            <person name="Blackwell M."/>
            <person name="Grigoriev I.V."/>
            <person name="Jeffries T.W."/>
        </authorList>
    </citation>
    <scope>NUCLEOTIDE SEQUENCE [LARGE SCALE GENOMIC DNA]</scope>
    <source>
        <strain evidence="15">NRRL Y-17324</strain>
    </source>
</reference>
<dbReference type="GO" id="GO:0003919">
    <property type="term" value="F:FMN adenylyltransferase activity"/>
    <property type="evidence" value="ECO:0007669"/>
    <property type="project" value="UniProtKB-EC"/>
</dbReference>
<dbReference type="CDD" id="cd23948">
    <property type="entry name" value="FAD_synthase"/>
    <property type="match status" value="1"/>
</dbReference>
<protein>
    <recommendedName>
        <fullName evidence="2">FAD synthase</fullName>
        <ecNumber evidence="2">2.7.7.2</ecNumber>
    </recommendedName>
    <alternativeName>
        <fullName evidence="10">FAD pyrophosphorylase</fullName>
    </alternativeName>
    <alternativeName>
        <fullName evidence="11">FMN adenylyltransferase</fullName>
    </alternativeName>
</protein>
<dbReference type="GO" id="GO:0016787">
    <property type="term" value="F:hydrolase activity"/>
    <property type="evidence" value="ECO:0007669"/>
    <property type="project" value="UniProtKB-KW"/>
</dbReference>
<keyword evidence="7" id="KW-0547">Nucleotide-binding</keyword>
<dbReference type="FunFam" id="3.40.50.620:FF:000187">
    <property type="entry name" value="Probable FAD synthetase"/>
    <property type="match status" value="1"/>
</dbReference>
<evidence type="ECO:0000256" key="3">
    <source>
        <dbReference type="ARBA" id="ARBA00022630"/>
    </source>
</evidence>
<evidence type="ECO:0000256" key="7">
    <source>
        <dbReference type="ARBA" id="ARBA00022741"/>
    </source>
</evidence>
<keyword evidence="8" id="KW-0274">FAD</keyword>
<dbReference type="Proteomes" id="UP000094285">
    <property type="component" value="Unassembled WGS sequence"/>
</dbReference>
<evidence type="ECO:0000256" key="5">
    <source>
        <dbReference type="ARBA" id="ARBA00022679"/>
    </source>
</evidence>
<keyword evidence="6" id="KW-0548">Nucleotidyltransferase</keyword>
<dbReference type="GO" id="GO:0006747">
    <property type="term" value="P:FAD biosynthetic process"/>
    <property type="evidence" value="ECO:0007669"/>
    <property type="project" value="TreeGrafter"/>
</dbReference>
<dbReference type="GO" id="GO:0005524">
    <property type="term" value="F:ATP binding"/>
    <property type="evidence" value="ECO:0007669"/>
    <property type="project" value="UniProtKB-KW"/>
</dbReference>
<evidence type="ECO:0000256" key="12">
    <source>
        <dbReference type="ARBA" id="ARBA00049494"/>
    </source>
</evidence>
<evidence type="ECO:0000256" key="8">
    <source>
        <dbReference type="ARBA" id="ARBA00022827"/>
    </source>
</evidence>
<evidence type="ECO:0000256" key="1">
    <source>
        <dbReference type="ARBA" id="ARBA00004726"/>
    </source>
</evidence>
<evidence type="ECO:0000256" key="2">
    <source>
        <dbReference type="ARBA" id="ARBA00012393"/>
    </source>
</evidence>
<keyword evidence="14" id="KW-0378">Hydrolase</keyword>
<sequence>MTHSSQHKFLQRCEQAYLLVQGFLEDTLPWGKVPESRPDYRYDPQLRSHVKTKISDSMEKLAASIDRHGLQEIAISYNGGKDCLVMLILLLATIHQKFTKQPSAIPEDYKLDSIYVNSETLFPQLTQFIQESTQTYHLNPIIIQSSLKEGFEKYLNEINTNIKTIVVGVRHLDPYAGNLSFEQTTDHDWPKFLRIHPILNWNYVDIWDFLIGCNLQYCSMYDEGYTSLGGVKNTVPNPFLKDGDRYLPAYRLTEDADARERLGRIKK</sequence>
<keyword evidence="9" id="KW-0067">ATP-binding</keyword>
<dbReference type="Gene3D" id="3.40.50.620">
    <property type="entry name" value="HUPs"/>
    <property type="match status" value="1"/>
</dbReference>
<dbReference type="GeneID" id="30984474"/>
<dbReference type="STRING" id="984487.A0A1E4SEQ7"/>
<comment type="catalytic activity">
    <reaction evidence="12">
        <text>FMN + ATP + H(+) = FAD + diphosphate</text>
        <dbReference type="Rhea" id="RHEA:17237"/>
        <dbReference type="ChEBI" id="CHEBI:15378"/>
        <dbReference type="ChEBI" id="CHEBI:30616"/>
        <dbReference type="ChEBI" id="CHEBI:33019"/>
        <dbReference type="ChEBI" id="CHEBI:57692"/>
        <dbReference type="ChEBI" id="CHEBI:58210"/>
        <dbReference type="EC" id="2.7.7.2"/>
    </reaction>
</comment>
<evidence type="ECO:0000259" key="13">
    <source>
        <dbReference type="Pfam" id="PF01507"/>
    </source>
</evidence>
<proteinExistence type="predicted"/>
<keyword evidence="4" id="KW-0288">FMN</keyword>
<dbReference type="OrthoDB" id="270728at2759"/>
<comment type="pathway">
    <text evidence="1">Cofactor biosynthesis; FAD biosynthesis; FAD from FMN: step 1/1.</text>
</comment>
<dbReference type="Pfam" id="PF01507">
    <property type="entry name" value="PAPS_reduct"/>
    <property type="match status" value="2"/>
</dbReference>
<keyword evidence="15" id="KW-1185">Reference proteome</keyword>
<dbReference type="InterPro" id="IPR014729">
    <property type="entry name" value="Rossmann-like_a/b/a_fold"/>
</dbReference>
<dbReference type="EMBL" id="KV453914">
    <property type="protein sequence ID" value="ODV77946.1"/>
    <property type="molecule type" value="Genomic_DNA"/>
</dbReference>
<dbReference type="AlphaFoldDB" id="A0A1E4SEQ7"/>
<feature type="domain" description="Phosphoadenosine phosphosulphate reductase" evidence="13">
    <location>
        <begin position="154"/>
        <end position="236"/>
    </location>
</feature>
<organism evidence="14 15">
    <name type="scientific">Suhomyces tanzawaensis NRRL Y-17324</name>
    <dbReference type="NCBI Taxonomy" id="984487"/>
    <lineage>
        <taxon>Eukaryota</taxon>
        <taxon>Fungi</taxon>
        <taxon>Dikarya</taxon>
        <taxon>Ascomycota</taxon>
        <taxon>Saccharomycotina</taxon>
        <taxon>Pichiomycetes</taxon>
        <taxon>Debaryomycetaceae</taxon>
        <taxon>Suhomyces</taxon>
    </lineage>
</organism>